<reference evidence="1 2" key="1">
    <citation type="journal article" date="2018" name="BMC Genomics">
        <title>Genomic comparison of Trypanosoma conorhini and Trypanosoma rangeli to Trypanosoma cruzi strains of high and low virulence.</title>
        <authorList>
            <person name="Bradwell K.R."/>
            <person name="Koparde V.N."/>
            <person name="Matveyev A.V."/>
            <person name="Serrano M.G."/>
            <person name="Alves J.M."/>
            <person name="Parikh H."/>
            <person name="Huang B."/>
            <person name="Lee V."/>
            <person name="Espinosa-Alvarez O."/>
            <person name="Ortiz P.A."/>
            <person name="Costa-Martins A.G."/>
            <person name="Teixeira M.M."/>
            <person name="Buck G.A."/>
        </authorList>
    </citation>
    <scope>NUCLEOTIDE SEQUENCE [LARGE SCALE GENOMIC DNA]</scope>
    <source>
        <strain evidence="1 2">AM80</strain>
    </source>
</reference>
<gene>
    <name evidence="1" type="ORF">TraAM80_03270</name>
</gene>
<sequence length="155" mass="17532">MHEVHHPAFHVAGVLRDRIPQDQGPVNVILIGDDNGVHHFSLQHGRLRQIALRCRRTLGLASLFLSLTPLRYAAASDRAKGTRTTVVRSDTHGVLHVICEVACAIETDAFPVFPAHQLQRYRVCTPLFPLRLSSTIMNVCYQIPNYFYFIRLYSA</sequence>
<dbReference type="GeneID" id="40327203"/>
<accession>A0A422NQ04</accession>
<evidence type="ECO:0000313" key="1">
    <source>
        <dbReference type="EMBL" id="RNF07587.1"/>
    </source>
</evidence>
<dbReference type="Proteomes" id="UP000283634">
    <property type="component" value="Unassembled WGS sequence"/>
</dbReference>
<organism evidence="1 2">
    <name type="scientific">Trypanosoma rangeli</name>
    <dbReference type="NCBI Taxonomy" id="5698"/>
    <lineage>
        <taxon>Eukaryota</taxon>
        <taxon>Discoba</taxon>
        <taxon>Euglenozoa</taxon>
        <taxon>Kinetoplastea</taxon>
        <taxon>Metakinetoplastina</taxon>
        <taxon>Trypanosomatida</taxon>
        <taxon>Trypanosomatidae</taxon>
        <taxon>Trypanosoma</taxon>
        <taxon>Herpetosoma</taxon>
    </lineage>
</organism>
<proteinExistence type="predicted"/>
<dbReference type="RefSeq" id="XP_029239919.1">
    <property type="nucleotide sequence ID" value="XM_029380247.1"/>
</dbReference>
<keyword evidence="2" id="KW-1185">Reference proteome</keyword>
<dbReference type="AlphaFoldDB" id="A0A422NQ04"/>
<evidence type="ECO:0000313" key="2">
    <source>
        <dbReference type="Proteomes" id="UP000283634"/>
    </source>
</evidence>
<comment type="caution">
    <text evidence="1">The sequence shown here is derived from an EMBL/GenBank/DDBJ whole genome shotgun (WGS) entry which is preliminary data.</text>
</comment>
<dbReference type="EMBL" id="MKGL01000083">
    <property type="protein sequence ID" value="RNF07587.1"/>
    <property type="molecule type" value="Genomic_DNA"/>
</dbReference>
<name>A0A422NQ04_TRYRA</name>
<protein>
    <submittedName>
        <fullName evidence="1">Uncharacterized protein</fullName>
    </submittedName>
</protein>